<dbReference type="OrthoDB" id="504708at2759"/>
<dbReference type="PANTHER" id="PTHR31527:SF0">
    <property type="entry name" value="RE64534P"/>
    <property type="match status" value="1"/>
</dbReference>
<dbReference type="InterPro" id="IPR018959">
    <property type="entry name" value="DUF1989"/>
</dbReference>
<name>A0A8H6VL37_9PEZI</name>
<evidence type="ECO:0000313" key="2">
    <source>
        <dbReference type="EMBL" id="KAF7195715.1"/>
    </source>
</evidence>
<protein>
    <recommendedName>
        <fullName evidence="1">DUF1989 domain-containing protein</fullName>
    </recommendedName>
</protein>
<comment type="caution">
    <text evidence="2">The sequence shown here is derived from an EMBL/GenBank/DDBJ whole genome shotgun (WGS) entry which is preliminary data.</text>
</comment>
<keyword evidence="3" id="KW-1185">Reference proteome</keyword>
<dbReference type="PANTHER" id="PTHR31527">
    <property type="entry name" value="RE64534P"/>
    <property type="match status" value="1"/>
</dbReference>
<dbReference type="AlphaFoldDB" id="A0A8H6VL37"/>
<feature type="domain" description="DUF1989" evidence="1">
    <location>
        <begin position="15"/>
        <end position="178"/>
    </location>
</feature>
<reference evidence="2" key="1">
    <citation type="submission" date="2020-04" db="EMBL/GenBank/DDBJ databases">
        <title>Draft genome resource of the tomato pathogen Pseudocercospora fuligena.</title>
        <authorList>
            <person name="Zaccaron A."/>
        </authorList>
    </citation>
    <scope>NUCLEOTIDE SEQUENCE</scope>
    <source>
        <strain evidence="2">PF001</strain>
    </source>
</reference>
<proteinExistence type="predicted"/>
<evidence type="ECO:0000259" key="1">
    <source>
        <dbReference type="Pfam" id="PF09347"/>
    </source>
</evidence>
<dbReference type="Pfam" id="PF09347">
    <property type="entry name" value="DUF1989"/>
    <property type="match status" value="1"/>
</dbReference>
<evidence type="ECO:0000313" key="3">
    <source>
        <dbReference type="Proteomes" id="UP000660729"/>
    </source>
</evidence>
<accession>A0A8H6VL37</accession>
<sequence>MDTPTSTIADGTVELQPRSGTAIIIKAGQILRIIDPLGKQVSDILAFNSHEKNEFLSNGRSFDYAGKIYFSTGDILYSNRSNPMLKIINDTVGRHDFLFTPCSADTFRIKFPDQEPHRGCHGNFVAALERYGISEEKVTIPFNVFMNVRVGENGEIKVEAPLSKAGDYIEFRAEMDLIVAITACSAARSNDGSFKPIHFKVYENKEPPS</sequence>
<dbReference type="EMBL" id="JABCIY010000038">
    <property type="protein sequence ID" value="KAF7195715.1"/>
    <property type="molecule type" value="Genomic_DNA"/>
</dbReference>
<organism evidence="2 3">
    <name type="scientific">Pseudocercospora fuligena</name>
    <dbReference type="NCBI Taxonomy" id="685502"/>
    <lineage>
        <taxon>Eukaryota</taxon>
        <taxon>Fungi</taxon>
        <taxon>Dikarya</taxon>
        <taxon>Ascomycota</taxon>
        <taxon>Pezizomycotina</taxon>
        <taxon>Dothideomycetes</taxon>
        <taxon>Dothideomycetidae</taxon>
        <taxon>Mycosphaerellales</taxon>
        <taxon>Mycosphaerellaceae</taxon>
        <taxon>Pseudocercospora</taxon>
    </lineage>
</organism>
<dbReference type="Proteomes" id="UP000660729">
    <property type="component" value="Unassembled WGS sequence"/>
</dbReference>
<gene>
    <name evidence="2" type="ORF">HII31_03033</name>
</gene>